<feature type="compositionally biased region" description="Acidic residues" evidence="1">
    <location>
        <begin position="629"/>
        <end position="643"/>
    </location>
</feature>
<dbReference type="InterPro" id="IPR051176">
    <property type="entry name" value="Cent_Immune-Sig_Mod"/>
</dbReference>
<feature type="compositionally biased region" description="Basic and acidic residues" evidence="1">
    <location>
        <begin position="724"/>
        <end position="735"/>
    </location>
</feature>
<feature type="compositionally biased region" description="Low complexity" evidence="1">
    <location>
        <begin position="251"/>
        <end position="272"/>
    </location>
</feature>
<feature type="region of interest" description="Disordered" evidence="1">
    <location>
        <begin position="155"/>
        <end position="197"/>
    </location>
</feature>
<feature type="region of interest" description="Disordered" evidence="1">
    <location>
        <begin position="1"/>
        <end position="42"/>
    </location>
</feature>
<feature type="compositionally biased region" description="Gly residues" evidence="1">
    <location>
        <begin position="414"/>
        <end position="433"/>
    </location>
</feature>
<gene>
    <name evidence="3" type="ORF">BOX15_Mlig002046g1</name>
</gene>
<feature type="compositionally biased region" description="Low complexity" evidence="1">
    <location>
        <begin position="969"/>
        <end position="990"/>
    </location>
</feature>
<feature type="compositionally biased region" description="Polar residues" evidence="1">
    <location>
        <begin position="507"/>
        <end position="521"/>
    </location>
</feature>
<feature type="compositionally biased region" description="Low complexity" evidence="1">
    <location>
        <begin position="297"/>
        <end position="310"/>
    </location>
</feature>
<dbReference type="SUPFAM" id="SSF49879">
    <property type="entry name" value="SMAD/FHA domain"/>
    <property type="match status" value="1"/>
</dbReference>
<feature type="compositionally biased region" description="Basic and acidic residues" evidence="1">
    <location>
        <begin position="925"/>
        <end position="934"/>
    </location>
</feature>
<dbReference type="PROSITE" id="PS50006">
    <property type="entry name" value="FHA_DOMAIN"/>
    <property type="match status" value="1"/>
</dbReference>
<dbReference type="InterPro" id="IPR000253">
    <property type="entry name" value="FHA_dom"/>
</dbReference>
<comment type="caution">
    <text evidence="3">The sequence shown here is derived from an EMBL/GenBank/DDBJ whole genome shotgun (WGS) entry which is preliminary data.</text>
</comment>
<feature type="non-terminal residue" evidence="3">
    <location>
        <position position="1"/>
    </location>
</feature>
<dbReference type="CDD" id="cd22704">
    <property type="entry name" value="FHA_Cep170"/>
    <property type="match status" value="1"/>
</dbReference>
<feature type="compositionally biased region" description="Low complexity" evidence="1">
    <location>
        <begin position="565"/>
        <end position="574"/>
    </location>
</feature>
<organism evidence="3 4">
    <name type="scientific">Macrostomum lignano</name>
    <dbReference type="NCBI Taxonomy" id="282301"/>
    <lineage>
        <taxon>Eukaryota</taxon>
        <taxon>Metazoa</taxon>
        <taxon>Spiralia</taxon>
        <taxon>Lophotrochozoa</taxon>
        <taxon>Platyhelminthes</taxon>
        <taxon>Rhabditophora</taxon>
        <taxon>Macrostomorpha</taxon>
        <taxon>Macrostomida</taxon>
        <taxon>Macrostomidae</taxon>
        <taxon>Macrostomum</taxon>
    </lineage>
</organism>
<evidence type="ECO:0000259" key="2">
    <source>
        <dbReference type="PROSITE" id="PS50006"/>
    </source>
</evidence>
<feature type="compositionally biased region" description="Basic and acidic residues" evidence="1">
    <location>
        <begin position="1"/>
        <end position="10"/>
    </location>
</feature>
<evidence type="ECO:0000256" key="1">
    <source>
        <dbReference type="SAM" id="MobiDB-lite"/>
    </source>
</evidence>
<feature type="region of interest" description="Disordered" evidence="1">
    <location>
        <begin position="854"/>
        <end position="949"/>
    </location>
</feature>
<dbReference type="PANTHER" id="PTHR15715:SF47">
    <property type="entry name" value="FHA DOMAIN-CONTAINING PROTEIN"/>
    <property type="match status" value="1"/>
</dbReference>
<feature type="compositionally biased region" description="Polar residues" evidence="1">
    <location>
        <begin position="645"/>
        <end position="655"/>
    </location>
</feature>
<dbReference type="EMBL" id="NIVC01000173">
    <property type="protein sequence ID" value="PAA88843.1"/>
    <property type="molecule type" value="Genomic_DNA"/>
</dbReference>
<feature type="region of interest" description="Disordered" evidence="1">
    <location>
        <begin position="292"/>
        <end position="662"/>
    </location>
</feature>
<dbReference type="STRING" id="282301.A0A267GS48"/>
<feature type="domain" description="FHA" evidence="2">
    <location>
        <begin position="57"/>
        <end position="121"/>
    </location>
</feature>
<feature type="region of interest" description="Disordered" evidence="1">
    <location>
        <begin position="962"/>
        <end position="990"/>
    </location>
</feature>
<name>A0A267GS48_9PLAT</name>
<feature type="compositionally biased region" description="Basic and acidic residues" evidence="1">
    <location>
        <begin position="452"/>
        <end position="472"/>
    </location>
</feature>
<proteinExistence type="predicted"/>
<dbReference type="Proteomes" id="UP000215902">
    <property type="component" value="Unassembled WGS sequence"/>
</dbReference>
<feature type="compositionally biased region" description="Low complexity" evidence="1">
    <location>
        <begin position="155"/>
        <end position="182"/>
    </location>
</feature>
<evidence type="ECO:0000313" key="4">
    <source>
        <dbReference type="Proteomes" id="UP000215902"/>
    </source>
</evidence>
<dbReference type="SMART" id="SM00240">
    <property type="entry name" value="FHA"/>
    <property type="match status" value="1"/>
</dbReference>
<protein>
    <recommendedName>
        <fullName evidence="2">FHA domain-containing protein</fullName>
    </recommendedName>
</protein>
<sequence>PEEDTGRNRDSLSPPFDDVNDDDENDSNNSYSSDADEGSAGQLGEQELDPAVWCLLDRVGRRHWLNSDGLLLIGREDCSLMLKSHSVDPQHAVMTYDSELGLYRVKDLGTVNGTFVNESRIAEDTYVYLNNGDSLRFGYDSNVFRVQRFSPTTAAATTSSAASSTPPSAAPSASVPATAASALKRSEHPPVVSRPSLSGLPVWATGAAKGVSAMAECPACTQGSEEFRRSSADLSRLCLFHQKELDRVSTAASMPSPGQQSAAPATAATSSKPAVTASVTASVAGMQDPGFSKDSLNFNSNNTTQNSNTSKDGAKEASCSKNNFSRGVERKKIKELYGQPDWWGTDDADEEREQQSAKQKKQQQPPPQPPPPPPPQPASPPRRLPNRHAEAFTVALDPSAEDATSSTECVAGDGSSGGAGFVAGSGVGGGSGDGLQVTDSLSRFVPSKIRKSFQERQEMKRKKVEELRERTRQQQQQQVPPSASVAKRPIAASRQSSAPLAPGAVTKPTSGGASAPSRNARSVSGSGTGSGGKAFLFDRLLKSNSRVGGGGGAGAGAATDRRRTSANSGAASSTGGSGAAGRISIRDKPLPPPPPPSKKQQKQKQQQQQQQQKQQHPLSERDLYSEAAQYEDELPDVDNEDAASETGTYTISESGSAHEDAEFRHLEALADSLDAGQELELRAGPKWVTDMVSVNGAAGVDAAASTAATTTAAAPKPASPVVALRRDSEASDDTCHQSQVSDVLSSGPIDEERNNKQQLLDEQQRSASLDTACLLQDTATVLHHMEARLATRAGGPEPENDISNAALSDQAALPTSHSLRSRLSALRVAKSQQQQQKSTASSRQAFEYGRHSLKMPASSTHPPPVSRNAVTAAAATATSATISTPHRILSAGSPSAWRGGRRPESLHEALATSAAAAGRPSLRGSAEDVRASRDARHRGGGGTDLSRDLERLARREDLSGLGAAAGRQSSAFSPTTSNNNSSRAPSSSVVVVGGGGDGGTCDCACHHEAGRQQQLRREVAAYDSVLLSSLVRMSCKLRRCSDGLLGRLRSSRHLSRTPSPAEDVLLNSPDAAGASLAAAAAPGASAEGRSSDLQDNLQSCLYNLQAVQYHIQIIERAIFPQAQSGRNSALGSCSEGDYLVERERINSEVRGFQPIEPAFPSTQLKFYTDYK</sequence>
<dbReference type="PANTHER" id="PTHR15715">
    <property type="entry name" value="CENTROSOMAL PROTEIN OF 170 KDA"/>
    <property type="match status" value="1"/>
</dbReference>
<reference evidence="3 4" key="1">
    <citation type="submission" date="2017-06" db="EMBL/GenBank/DDBJ databases">
        <title>A platform for efficient transgenesis in Macrostomum lignano, a flatworm model organism for stem cell research.</title>
        <authorList>
            <person name="Berezikov E."/>
        </authorList>
    </citation>
    <scope>NUCLEOTIDE SEQUENCE [LARGE SCALE GENOMIC DNA]</scope>
    <source>
        <strain evidence="3">DV1</strain>
        <tissue evidence="3">Whole organism</tissue>
    </source>
</reference>
<dbReference type="AlphaFoldDB" id="A0A267GS48"/>
<accession>A0A267GS48</accession>
<keyword evidence="4" id="KW-1185">Reference proteome</keyword>
<feature type="region of interest" description="Disordered" evidence="1">
    <location>
        <begin position="708"/>
        <end position="750"/>
    </location>
</feature>
<feature type="compositionally biased region" description="Low complexity" evidence="1">
    <location>
        <begin position="708"/>
        <end position="723"/>
    </location>
</feature>
<feature type="compositionally biased region" description="Low complexity" evidence="1">
    <location>
        <begin position="603"/>
        <end position="615"/>
    </location>
</feature>
<evidence type="ECO:0000313" key="3">
    <source>
        <dbReference type="EMBL" id="PAA88843.1"/>
    </source>
</evidence>
<dbReference type="OrthoDB" id="444265at2759"/>
<dbReference type="Pfam" id="PF00498">
    <property type="entry name" value="FHA"/>
    <property type="match status" value="1"/>
</dbReference>
<feature type="compositionally biased region" description="Low complexity" evidence="1">
    <location>
        <begin position="869"/>
        <end position="884"/>
    </location>
</feature>
<feature type="region of interest" description="Disordered" evidence="1">
    <location>
        <begin position="249"/>
        <end position="272"/>
    </location>
</feature>
<feature type="compositionally biased region" description="Pro residues" evidence="1">
    <location>
        <begin position="364"/>
        <end position="383"/>
    </location>
</feature>
<dbReference type="InterPro" id="IPR008984">
    <property type="entry name" value="SMAD_FHA_dom_sf"/>
</dbReference>
<dbReference type="Gene3D" id="2.60.200.20">
    <property type="match status" value="1"/>
</dbReference>